<keyword evidence="3" id="KW-1185">Reference proteome</keyword>
<sequence>MHAPEMHQTKKGNQWYFGMKTPIGRDDFSGLVHHVHCTAANFADVTVTHDYCIAKKTACSATAAIPARTNAKNCRTAKQHSSSPPGPRRCKASATNASVLRNSVGNTSKPACAKVEQPFRMIKRQFGYTKVRYRGLAKNMAQVLTLFTLSTCG</sequence>
<dbReference type="EMBL" id="JACHNS010000015">
    <property type="protein sequence ID" value="MBB4595380.1"/>
    <property type="molecule type" value="Genomic_DNA"/>
</dbReference>
<evidence type="ECO:0000313" key="3">
    <source>
        <dbReference type="Proteomes" id="UP000554726"/>
    </source>
</evidence>
<name>A0ABR6JRF8_9XANT</name>
<dbReference type="PANTHER" id="PTHR35604">
    <property type="entry name" value="TRANSPOSASE INSH FOR INSERTION SEQUENCE ELEMENT IS5A-RELATED"/>
    <property type="match status" value="1"/>
</dbReference>
<dbReference type="Proteomes" id="UP000554726">
    <property type="component" value="Unassembled WGS sequence"/>
</dbReference>
<organism evidence="2 3">
    <name type="scientific">Xanthomonas cannabis</name>
    <dbReference type="NCBI Taxonomy" id="1885674"/>
    <lineage>
        <taxon>Bacteria</taxon>
        <taxon>Pseudomonadati</taxon>
        <taxon>Pseudomonadota</taxon>
        <taxon>Gammaproteobacteria</taxon>
        <taxon>Lysobacterales</taxon>
        <taxon>Lysobacteraceae</taxon>
        <taxon>Xanthomonas</taxon>
    </lineage>
</organism>
<dbReference type="Pfam" id="PF01609">
    <property type="entry name" value="DDE_Tnp_1"/>
    <property type="match status" value="1"/>
</dbReference>
<protein>
    <submittedName>
        <fullName evidence="2">IS5 family transposase</fullName>
    </submittedName>
</protein>
<dbReference type="PANTHER" id="PTHR35604:SF2">
    <property type="entry name" value="TRANSPOSASE INSH FOR INSERTION SEQUENCE ELEMENT IS5A-RELATED"/>
    <property type="match status" value="1"/>
</dbReference>
<evidence type="ECO:0000313" key="2">
    <source>
        <dbReference type="EMBL" id="MBB4595380.1"/>
    </source>
</evidence>
<comment type="caution">
    <text evidence="2">The sequence shown here is derived from an EMBL/GenBank/DDBJ whole genome shotgun (WGS) entry which is preliminary data.</text>
</comment>
<reference evidence="2 3" key="1">
    <citation type="submission" date="2020-08" db="EMBL/GenBank/DDBJ databases">
        <title>Studying the diversity of plant-associated saprophytic bacteria and their role in host health and plant-pathogen interactions.</title>
        <authorList>
            <person name="Potnis N."/>
        </authorList>
    </citation>
    <scope>NUCLEOTIDE SEQUENCE [LARGE SCALE GENOMIC DNA]</scope>
    <source>
        <strain evidence="2 3">F16</strain>
    </source>
</reference>
<dbReference type="InterPro" id="IPR002559">
    <property type="entry name" value="Transposase_11"/>
</dbReference>
<evidence type="ECO:0000259" key="1">
    <source>
        <dbReference type="Pfam" id="PF01609"/>
    </source>
</evidence>
<accession>A0ABR6JRF8</accession>
<dbReference type="RefSeq" id="WP_338122896.1">
    <property type="nucleotide sequence ID" value="NZ_JACIJW010000015.1"/>
</dbReference>
<proteinExistence type="predicted"/>
<gene>
    <name evidence="2" type="ORF">FHR60_004106</name>
</gene>
<feature type="domain" description="Transposase IS4-like" evidence="1">
    <location>
        <begin position="8"/>
        <end position="149"/>
    </location>
</feature>